<protein>
    <recommendedName>
        <fullName evidence="2">Autotransporter domain-containing protein</fullName>
    </recommendedName>
</protein>
<evidence type="ECO:0000256" key="1">
    <source>
        <dbReference type="SAM" id="MobiDB-lite"/>
    </source>
</evidence>
<dbReference type="Proteomes" id="UP000011617">
    <property type="component" value="Unassembled WGS sequence"/>
</dbReference>
<dbReference type="Gene3D" id="2.40.128.130">
    <property type="entry name" value="Autotransporter beta-domain"/>
    <property type="match status" value="1"/>
</dbReference>
<feature type="region of interest" description="Disordered" evidence="1">
    <location>
        <begin position="2972"/>
        <end position="3052"/>
    </location>
</feature>
<feature type="compositionally biased region" description="Basic and acidic residues" evidence="1">
    <location>
        <begin position="3024"/>
        <end position="3038"/>
    </location>
</feature>
<feature type="compositionally biased region" description="Low complexity" evidence="1">
    <location>
        <begin position="2707"/>
        <end position="2722"/>
    </location>
</feature>
<sequence>MNKIFKVIWSVKLQRKVVASEYAKSSGATSSVTVSDALPAQGFKFNALWKILVLSGLLVAPLTAQAKFNTNQQIKYNLSSSNTQSGSVELKHRALNSSTLLYPAKLETQSVKDGGYQYNYATVLFRPEFYSATANDLTKEYSFLESRSPVDGVMAIYDGAYNPKVPSENGMVGDDDYNSFAPGSDDRIVTPNDFGLNKSDLDCGTDPAKNTTACPGLFDDLVNGDAYTLWFSTHKPDQSSSLLKGTTTLHVGSDVKGAGPGGVIGEFANPADLQDIVKRGSGSTAWDSYDLNFKVRPDFRGGTLRLYKPETLGYAANVFNQRQKFTLSHDASNTLDANGHDAAFLNVWSDVDGQKGVITVVNTAKNLANVTFSAANTFSGGMTIGKNVNVILADGELISRGKEGDMVTTKTFGDLGTGYVDVQQGGQYTLAKGTATTFNNVLKGSGNVVINLTDPTLKFSVAKTTGHDFTGQVQLNSGTLDASKNNLSLVNKAGAQLVVQNKGVLNINQGPQGIAGNLKLDGGTIGVALGSQLSVNTLSVSNQPKLTVAIDDKSFNQTGNLVAQSNNAQPMDIIKATNVEKSSIGQALEVALYGQDGKPVVGNSISVVLDNGYGTKDLTANYGTGDVKVTDRGINLALGLTSLNSGSKAKISAQDLTGAQTMNALLTGKNFDFYGNAAGLTIAKANTYTGATNIAAGKVISGINESFGKTSQLNVATGATLDLAGHTQTIANGGQISGQVLGQKGTLALSDGTLVITDQAKVSDVTLSSKKNKTTVKFTGGDATFKGNIVDAIGVTRDGTKGTTTTLVGNIKTSGTLNIQNGHLRLGDGQSATVLDSNVAINNSASQLILDLGKDHTTALRSVTGQGRLINQSGNLDVLNPQSYTGGTVINNGKVLVKNSGVLGAGAVHVAKGATLTLQELLSKNFNQALTGDGVVAIDSRNQTFSLGKNVGTGFKGEFDITSSEMEIDQSNSSVFGQASLTLNDQANLTVSSDVTAKTVTLNDGANLNLSANPTTLKANGQLSVDALKLNAGQINITLGDNSASGTQITDGQEVDAATLFDQGTGRIDSINLITSNQAVTLDKTAVMVDGQTVDVTKGDEIDTTKMLKQNGQTVAKVHYGDGISTQQGTQHGLFVTQGLHSVEALKDQNIAIATTEKSKDKTFNTLVTGEGGVSLDASKGTMNFGHEGNSYQGGTTVTAGTVKLAEKEGFGVGAMTVAKDAAVDLNGQQQTITTLNNEGSLNLNQGALTITGNTDIAGVTGAGQLAIQGVSTVKTVNEGLTANIAIDQTGTLNLDVDNGLGQGQMALAGTLNVNSDLTLANQLSGAGQLNINKAVTLTSNNAAFTGNISIDQAGTLTVSGLPQLGNGQKIEIAKEGDLVLNKISGALKQALSGGGDVVIADGSQITLTGNNADFSGVYKVQGVHQVPSTLTVTDAKQLGKGQIEVNDNGVVDAQYTGNWQTNVTGTGIVNVADQHQITLTDPSKLADTLTVNVSEKGQLNLKDDAFNSALTGSGIVKIDADKENFTFGDKVGTKFAGTFDINNANFTLYPTNHAIVQNANIIANAGSVISVESQGVTKTKNFTLNDGGVLHFTGKINDHSSESGTLQVADLVLNQGGLVKVEAEGYQPGQPNIPYDGGNLSEEDLFSRSIKDRTLQLVFADQVTKAEGLAIEINGEKVLLDDDQNSANTRVNVKQNDEVVGIVDYTSNAATQNGDQKGLFITSGLHQVDIYAGKNLAMASTAGSEKEKVELLVTGAGGLVLNAAKANMQFGNIGNTYKGDTKVTAGTVTLIADNAFGEAAHLDVAQGAVVNLGGKTQEINQLNNNGTVALEKGTLEITDDSQLQGLTGEGQLIISGGEATVNAVNQGLAANVTVKDTGALNLNVQDGLGQGDFVIDGTLSVGKVETLSNNLSGQGNINIHDSVALSGTNTEFTGTMDVQAQKAVSINGATNLGKAQLKLGDQSALNITGTVGELQGSVTGNGQVNIKDNGQLMIKKQDQFSKTVGMNVDKNATLNLETTGFDSALTGEGLLSINAQQGDFALGKNVGNAFAGTVAIANGQVALNQENAQTLSNANVVLDAEGQLTVAADASAKTIAVKKGVVKLSGDAATGQAEGLLTTDTLTIDGGTIDLTVKGFGDGTGAIDAETESLFELASDGKQLQFIATKDALDISQANIALNGQNMAAGTETDTRTAINAAGEQVANAVYSNRISTAQKNQHGLFLDSHLSSIDILDQKNLTIRGEQGKTQDFSTTMTGQGAATFDATQQALTISGQNSYTGGTTLVGGVVTAQNGQAFGEQGSLNIKEGATLALGTDLTVGQTTVAGDVSLQDHALSFTKGDSTLSGKVSGNGQLNVMQNSTLHVSDAADLGTAKLQIAKDGRTNIDKTGDYTFNQALSGEGELKLSAAGNQLSIGDQVGNDFKGTLLVESGKLSVDGTKLQGSSLSVEKDSEVTILKDTMHKNVTVNGGKLIFEEGNSPERADGIITAENLNLNNGTVSIEVKKDWTTTTPTDGITLEQLLEPTHLYQLGEASGNISISQKDMTLDLIINGQHIDNMTKPVQHTVTLEDRRKVLVDQNYFLGHDQLITQNGQGGKGLYAKYGNQKLTFVDGLDNEKDHNIDTGGSTVSGGDRGVDNSGTINTGGGNTETDEGNINNQPGGTINTGGGDVTNNGNGNTNNGGTINTGGGDVTNKGDGDINNDPGGTIITDGGNVGTDNGNINNKGEIDTSKPNDKGGDVTAGKDINNTKPDTGNPDDGTITTGGGKVASGGDLNNKGDIDTSSPKDDQGHTIVDNNGNPIPGGNVDVGGVLVNGDPDGQPNTGTIHTGGGDVTVTGTKPDGTPVQPGDNALTNNKGSDIDTGGMTDPQGKPLPGGNVVVKNGDIDNHGTINTDGGKVGTDNGNIKNHDTGTITTGGGDVTVGGKDTTLTNDGSIHTGGGNTTTNDGDINNNPGGTIITDGGKVEAGGDHNINNKGEIDTSKPNEKGGDVIAGKDINNTDLGTGNSKDGTITTGGGQVVAGGDLNNKGDIDTSSPKDDQGHTIVDNNGQPVKGGDVNVGGILINGDKDGQPSTGTIHTGGGNVTVTGTKPDGTPVQPGDNALTNNKGSDINTGGMTDPQGKPLPGGNVVVNNGDLDNAGTITTEGGDISVDNGSIINHDTGTITTGGGNIAVNKDVNNDGLIDLGGGEMTVEGNFNNNAPKGTLIIGQKEDGSAGKVEVDKNFNNTGKVDFGGGELVIKDTGSTSSDGGLTGDGTLTINQDADFTVKGKNDDLGKGTNVNIADQGTVTIEQGGSLGGATIDNSGELTLQGDKVDDNAVKNSITGKGHITIEAAPNTTQGKVELAGDNQGFGGEISVTEYGDLIIRNDMNRLGGKDTVVDLSGQPSNLTIIDVPTGDNASHEMNQTIKGSGNINFDNSKVNITSENTDFKGQINLNQGSEVSITDNARLGSPTDVMIDDTSGLVLDGFKDDQLTAKVGGSGDLIFTNGTKLDSDKVNIGDDIGFNLRDQDTVLNGQDGEFNHRLNGKGSFNVTGNGGDFTLGEHVGNEFAGTVNLENTKFTLTDGSADALGHATLNINKDAQMNFGDHKGDVHLDQLHLQEGSLVFNNGVHQDWAVIESNNVVHVDTLDLSQQKGGITVEKFLHTLDPSVKGNSLIELNVGEPAFQLLATKNGVKGALTSDLALTLKDDQGAEINTPSVLNLTNKGTVATGTDTVVAEGSFDYGLSTGANEDGLYVSYQMKDLTILDGNTVAIEGVQGRNNTLMANIGERGRKGGIEIHNDAANNAVTLSGKNTFSGDATVISGGLKVVGNEALGNADRLVLEQGTFFDLNGTTQKANSVSIAEGASFYGTGTMQGDFMNQGLVQVGRPASSNGQMRMQAVAAPSPVTLEIKGNFTNANTIDLRGQAVGNALVIHGNYVGQNGLLNMNVARHGQTVNADQLVITGHASGQTKVTVYDISGLLGTVDDAGVKLISTGGSDAHAFTLGNLVTQGAYQYQLTQADKDWFLKSLTTRPDTGNNLSNTGSTTQSQVPGLGGPGFGGGLINGAGGLRSLSRLQAGGSSSEDAVFLDSSLWNTTAGGKHKGRTSGGTVHYDYDYYNTTFGGDQLMRAGNSLVQLGVFIGTMEAKSDSHSIISGSHGKGKVTGQTYGIYGSWYADGNNPLTPYVDGILSYGSYKNKITTEGNPQDSYRSHVWSFTLQGGYPIDLGNNLVIEPQAQITYLDFSAKDYVDVGGTRVSQSLKGDVVGRVGAFIYPKDGDIRPYAGMNLWYDDTRAVVYHNNDRNEGYKGGLMYEAKAGVGARLDKNFSLSVDANYRQGKHKAKDYGASLTLKYTF</sequence>
<feature type="compositionally biased region" description="Low complexity" evidence="1">
    <location>
        <begin position="4013"/>
        <end position="4027"/>
    </location>
</feature>
<feature type="compositionally biased region" description="Low complexity" evidence="1">
    <location>
        <begin position="2940"/>
        <end position="2949"/>
    </location>
</feature>
<evidence type="ECO:0000313" key="3">
    <source>
        <dbReference type="EMBL" id="ELV07744.1"/>
    </source>
</evidence>
<dbReference type="PROSITE" id="PS51208">
    <property type="entry name" value="AUTOTRANSPORTER"/>
    <property type="match status" value="1"/>
</dbReference>
<dbReference type="InterPro" id="IPR024973">
    <property type="entry name" value="ESPR"/>
</dbReference>
<dbReference type="CDD" id="cd01344">
    <property type="entry name" value="PL2_Passenger_AT"/>
    <property type="match status" value="1"/>
</dbReference>
<feature type="region of interest" description="Disordered" evidence="1">
    <location>
        <begin position="4013"/>
        <end position="4032"/>
    </location>
</feature>
<dbReference type="HOGENOM" id="CLU_000090_0_0_6"/>
<reference evidence="3 4" key="1">
    <citation type="journal article" date="2013" name="Genome Announc.">
        <title>Complete Genome Sequence of Wohlfahrtiimonas chitiniclastica Strain SH04, Isolated from Chrysomya megacephala Collected from Pudong International Airport in China.</title>
        <authorList>
            <person name="Cao X.M."/>
            <person name="Chen T."/>
            <person name="Xu L.Z."/>
            <person name="Yao L.S."/>
            <person name="Qi J."/>
            <person name="Zhang X.L."/>
            <person name="Yan Q.L."/>
            <person name="Deng Y.H."/>
            <person name="Guo T.Y."/>
            <person name="Wang J."/>
            <person name="Hu K.X."/>
            <person name="Xu B.L."/>
        </authorList>
    </citation>
    <scope>NUCLEOTIDE SEQUENCE [LARGE SCALE GENOMIC DNA]</scope>
    <source>
        <strain evidence="3 4">SH04</strain>
    </source>
</reference>
<dbReference type="InterPro" id="IPR043990">
    <property type="entry name" value="AC_1"/>
</dbReference>
<organism evidence="3 4">
    <name type="scientific">Wohlfahrtiimonas chitiniclastica SH04</name>
    <dbReference type="NCBI Taxonomy" id="1261130"/>
    <lineage>
        <taxon>Bacteria</taxon>
        <taxon>Pseudomonadati</taxon>
        <taxon>Pseudomonadota</taxon>
        <taxon>Gammaproteobacteria</taxon>
        <taxon>Cardiobacteriales</taxon>
        <taxon>Ignatzschineriaceae</taxon>
        <taxon>Wohlfahrtiimonas</taxon>
    </lineage>
</organism>
<evidence type="ECO:0000313" key="4">
    <source>
        <dbReference type="Proteomes" id="UP000011617"/>
    </source>
</evidence>
<dbReference type="OrthoDB" id="6053567at2"/>
<accession>L8XY53</accession>
<comment type="caution">
    <text evidence="3">The sequence shown here is derived from an EMBL/GenBank/DDBJ whole genome shotgun (WGS) entry which is preliminary data.</text>
</comment>
<feature type="region of interest" description="Disordered" evidence="1">
    <location>
        <begin position="2839"/>
        <end position="2871"/>
    </location>
</feature>
<feature type="region of interest" description="Disordered" evidence="1">
    <location>
        <begin position="2619"/>
        <end position="2805"/>
    </location>
</feature>
<name>L8XY53_9GAMM</name>
<gene>
    <name evidence="3" type="ORF">F387_01224</name>
</gene>
<feature type="compositionally biased region" description="Low complexity" evidence="1">
    <location>
        <begin position="2669"/>
        <end position="2682"/>
    </location>
</feature>
<dbReference type="SUPFAM" id="SSF51126">
    <property type="entry name" value="Pectin lyase-like"/>
    <property type="match status" value="2"/>
</dbReference>
<keyword evidence="4" id="KW-1185">Reference proteome</keyword>
<feature type="compositionally biased region" description="Basic and acidic residues" evidence="1">
    <location>
        <begin position="2974"/>
        <end position="2986"/>
    </location>
</feature>
<dbReference type="Pfam" id="PF13018">
    <property type="entry name" value="ESPR"/>
    <property type="match status" value="1"/>
</dbReference>
<feature type="domain" description="Autotransporter" evidence="2">
    <location>
        <begin position="4063"/>
        <end position="4331"/>
    </location>
</feature>
<feature type="compositionally biased region" description="Low complexity" evidence="1">
    <location>
        <begin position="2652"/>
        <end position="2661"/>
    </location>
</feature>
<dbReference type="PATRIC" id="fig|1261130.3.peg.1267"/>
<feature type="region of interest" description="Disordered" evidence="1">
    <location>
        <begin position="2928"/>
        <end position="2949"/>
    </location>
</feature>
<dbReference type="InterPro" id="IPR005546">
    <property type="entry name" value="Autotransporte_beta"/>
</dbReference>
<dbReference type="InterPro" id="IPR011050">
    <property type="entry name" value="Pectin_lyase_fold/virulence"/>
</dbReference>
<feature type="compositionally biased region" description="Basic and acidic residues" evidence="1">
    <location>
        <begin position="2774"/>
        <end position="2788"/>
    </location>
</feature>
<dbReference type="SMART" id="SM00869">
    <property type="entry name" value="Autotransporter"/>
    <property type="match status" value="1"/>
</dbReference>
<evidence type="ECO:0000259" key="2">
    <source>
        <dbReference type="PROSITE" id="PS51208"/>
    </source>
</evidence>
<feature type="compositionally biased region" description="Polar residues" evidence="1">
    <location>
        <begin position="2994"/>
        <end position="3009"/>
    </location>
</feature>
<feature type="region of interest" description="Disordered" evidence="1">
    <location>
        <begin position="3086"/>
        <end position="3109"/>
    </location>
</feature>
<dbReference type="EMBL" id="AOBV01000008">
    <property type="protein sequence ID" value="ELV07744.1"/>
    <property type="molecule type" value="Genomic_DNA"/>
</dbReference>
<dbReference type="SUPFAM" id="SSF103515">
    <property type="entry name" value="Autotransporter"/>
    <property type="match status" value="1"/>
</dbReference>
<proteinExistence type="predicted"/>
<dbReference type="Gene3D" id="2.160.20.20">
    <property type="match status" value="1"/>
</dbReference>
<dbReference type="RefSeq" id="WP_008315956.1">
    <property type="nucleotide sequence ID" value="NZ_KB372781.1"/>
</dbReference>
<dbReference type="InterPro" id="IPR036709">
    <property type="entry name" value="Autotransporte_beta_dom_sf"/>
</dbReference>
<feature type="compositionally biased region" description="Polar residues" evidence="1">
    <location>
        <begin position="3099"/>
        <end position="3109"/>
    </location>
</feature>
<dbReference type="InterPro" id="IPR012332">
    <property type="entry name" value="Autotransporter_pectin_lyase_C"/>
</dbReference>
<feature type="compositionally biased region" description="Basic and acidic residues" evidence="1">
    <location>
        <begin position="2724"/>
        <end position="2736"/>
    </location>
</feature>